<dbReference type="InterPro" id="IPR036390">
    <property type="entry name" value="WH_DNA-bd_sf"/>
</dbReference>
<dbReference type="InterPro" id="IPR019887">
    <property type="entry name" value="Tscrpt_reg_AsnC/Lrp_C"/>
</dbReference>
<dbReference type="Gene3D" id="3.30.70.920">
    <property type="match status" value="1"/>
</dbReference>
<dbReference type="EMBL" id="DQVM01000036">
    <property type="protein sequence ID" value="HIQ29319.1"/>
    <property type="molecule type" value="Genomic_DNA"/>
</dbReference>
<comment type="caution">
    <text evidence="5">The sequence shown here is derived from an EMBL/GenBank/DDBJ whole genome shotgun (WGS) entry which is preliminary data.</text>
</comment>
<dbReference type="PRINTS" id="PR00033">
    <property type="entry name" value="HTHASNC"/>
</dbReference>
<proteinExistence type="predicted"/>
<keyword evidence="2" id="KW-0238">DNA-binding</keyword>
<protein>
    <submittedName>
        <fullName evidence="5">Winged helix-turn-helix transcriptional regulator</fullName>
    </submittedName>
</protein>
<evidence type="ECO:0000313" key="6">
    <source>
        <dbReference type="Proteomes" id="UP000608579"/>
    </source>
</evidence>
<dbReference type="Pfam" id="PF01037">
    <property type="entry name" value="AsnC_trans_reg"/>
    <property type="match status" value="1"/>
</dbReference>
<dbReference type="InterPro" id="IPR000485">
    <property type="entry name" value="AsnC-type_HTH_dom"/>
</dbReference>
<feature type="domain" description="HTH asnC-type" evidence="4">
    <location>
        <begin position="9"/>
        <end position="71"/>
    </location>
</feature>
<dbReference type="PANTHER" id="PTHR30154:SF34">
    <property type="entry name" value="TRANSCRIPTIONAL REGULATOR AZLB"/>
    <property type="match status" value="1"/>
</dbReference>
<keyword evidence="1" id="KW-0805">Transcription regulation</keyword>
<dbReference type="SUPFAM" id="SSF54909">
    <property type="entry name" value="Dimeric alpha+beta barrel"/>
    <property type="match status" value="1"/>
</dbReference>
<dbReference type="InterPro" id="IPR036388">
    <property type="entry name" value="WH-like_DNA-bd_sf"/>
</dbReference>
<dbReference type="InterPro" id="IPR013603">
    <property type="entry name" value="TRASH_TR_C_prok"/>
</dbReference>
<dbReference type="GO" id="GO:0043565">
    <property type="term" value="F:sequence-specific DNA binding"/>
    <property type="evidence" value="ECO:0007669"/>
    <property type="project" value="InterPro"/>
</dbReference>
<evidence type="ECO:0000256" key="2">
    <source>
        <dbReference type="ARBA" id="ARBA00023125"/>
    </source>
</evidence>
<dbReference type="PANTHER" id="PTHR30154">
    <property type="entry name" value="LEUCINE-RESPONSIVE REGULATORY PROTEIN"/>
    <property type="match status" value="1"/>
</dbReference>
<dbReference type="SUPFAM" id="SSF46785">
    <property type="entry name" value="Winged helix' DNA-binding domain"/>
    <property type="match status" value="1"/>
</dbReference>
<keyword evidence="3" id="KW-0804">Transcription</keyword>
<evidence type="ECO:0000256" key="1">
    <source>
        <dbReference type="ARBA" id="ARBA00023015"/>
    </source>
</evidence>
<name>A0A832ZUR3_CALS0</name>
<dbReference type="GO" id="GO:0005829">
    <property type="term" value="C:cytosol"/>
    <property type="evidence" value="ECO:0007669"/>
    <property type="project" value="TreeGrafter"/>
</dbReference>
<dbReference type="PROSITE" id="PS50956">
    <property type="entry name" value="HTH_ASNC_2"/>
    <property type="match status" value="1"/>
</dbReference>
<evidence type="ECO:0000259" key="4">
    <source>
        <dbReference type="PROSITE" id="PS50956"/>
    </source>
</evidence>
<reference evidence="5" key="1">
    <citation type="journal article" date="2020" name="ISME J.">
        <title>Gammaproteobacteria mediating utilization of methyl-, sulfur- and petroleum organic compounds in deep ocean hydrothermal plumes.</title>
        <authorList>
            <person name="Zhou Z."/>
            <person name="Liu Y."/>
            <person name="Pan J."/>
            <person name="Cron B.R."/>
            <person name="Toner B.M."/>
            <person name="Anantharaman K."/>
            <person name="Breier J.A."/>
            <person name="Dick G.J."/>
            <person name="Li M."/>
        </authorList>
    </citation>
    <scope>NUCLEOTIDE SEQUENCE</scope>
    <source>
        <strain evidence="5">SZUA-1515</strain>
    </source>
</reference>
<dbReference type="Pfam" id="PF13412">
    <property type="entry name" value="HTH_24"/>
    <property type="match status" value="1"/>
</dbReference>
<evidence type="ECO:0000256" key="3">
    <source>
        <dbReference type="ARBA" id="ARBA00023163"/>
    </source>
</evidence>
<dbReference type="InterPro" id="IPR011017">
    <property type="entry name" value="TRASH_dom"/>
</dbReference>
<dbReference type="InterPro" id="IPR019888">
    <property type="entry name" value="Tscrpt_reg_AsnC-like"/>
</dbReference>
<dbReference type="SMART" id="SM00746">
    <property type="entry name" value="TRASH"/>
    <property type="match status" value="1"/>
</dbReference>
<dbReference type="GO" id="GO:0043200">
    <property type="term" value="P:response to amino acid"/>
    <property type="evidence" value="ECO:0007669"/>
    <property type="project" value="TreeGrafter"/>
</dbReference>
<dbReference type="SMART" id="SM00344">
    <property type="entry name" value="HTH_ASNC"/>
    <property type="match status" value="1"/>
</dbReference>
<organism evidence="5 6">
    <name type="scientific">Caldiarchaeum subterraneum</name>
    <dbReference type="NCBI Taxonomy" id="311458"/>
    <lineage>
        <taxon>Archaea</taxon>
        <taxon>Nitrososphaerota</taxon>
        <taxon>Candidatus Caldarchaeales</taxon>
        <taxon>Candidatus Caldarchaeaceae</taxon>
        <taxon>Candidatus Caldarchaeum</taxon>
    </lineage>
</organism>
<dbReference type="Pfam" id="PF08394">
    <property type="entry name" value="Arc_trans_TRASH"/>
    <property type="match status" value="1"/>
</dbReference>
<dbReference type="Proteomes" id="UP000608579">
    <property type="component" value="Unassembled WGS sequence"/>
</dbReference>
<gene>
    <name evidence="5" type="ORF">EYH45_02005</name>
</gene>
<dbReference type="InterPro" id="IPR011008">
    <property type="entry name" value="Dimeric_a/b-barrel"/>
</dbReference>
<sequence length="206" mass="23379">MKDKLRLALDEIDYRILNILQEDSRIPISKLARQARVSIPTARQRINRMIKEGVIQRFTVLLDPSTILGYDVFIGINVAPASLMQVAEQLRKLDNVIGVYRSVGEYDLLVRLSLSSYTELDEFLANAISKTPGIQSVKTNIIISILKDEPSPRLKPGRGIRIYCAVCGKEIKEIPIKRVVESKEYYLCCSTCANLFDERTAWNYSP</sequence>
<accession>A0A832ZUR3</accession>
<evidence type="ECO:0000313" key="5">
    <source>
        <dbReference type="EMBL" id="HIQ29319.1"/>
    </source>
</evidence>
<dbReference type="Gene3D" id="1.10.10.10">
    <property type="entry name" value="Winged helix-like DNA-binding domain superfamily/Winged helix DNA-binding domain"/>
    <property type="match status" value="1"/>
</dbReference>
<dbReference type="AlphaFoldDB" id="A0A832ZUR3"/>